<dbReference type="InterPro" id="IPR013602">
    <property type="entry name" value="Dynein_heavy_linker"/>
</dbReference>
<evidence type="ECO:0000256" key="11">
    <source>
        <dbReference type="ARBA" id="ARBA00022840"/>
    </source>
</evidence>
<keyword evidence="16" id="KW-0505">Motor protein</keyword>
<dbReference type="FunFam" id="3.40.50.300:FF:000598">
    <property type="entry name" value="Dynein cytoplasmic 2 heavy chain 1"/>
    <property type="match status" value="1"/>
</dbReference>
<dbReference type="InterPro" id="IPR035706">
    <property type="entry name" value="AAA_9"/>
</dbReference>
<dbReference type="SMART" id="SM00382">
    <property type="entry name" value="AAA"/>
    <property type="match status" value="3"/>
</dbReference>
<dbReference type="InterPro" id="IPR026983">
    <property type="entry name" value="DHC"/>
</dbReference>
<evidence type="ECO:0000256" key="8">
    <source>
        <dbReference type="ARBA" id="ARBA00022737"/>
    </source>
</evidence>
<keyword evidence="4" id="KW-0217">Developmental protein</keyword>
<dbReference type="FunFam" id="3.20.180.20:FF:000002">
    <property type="entry name" value="Cytoplasmic dynein heavy chain 1"/>
    <property type="match status" value="1"/>
</dbReference>
<evidence type="ECO:0000256" key="2">
    <source>
        <dbReference type="ARBA" id="ARBA00004430"/>
    </source>
</evidence>
<evidence type="ECO:0000256" key="12">
    <source>
        <dbReference type="ARBA" id="ARBA00023017"/>
    </source>
</evidence>
<dbReference type="GeneID" id="19941546"/>
<evidence type="ECO:0000256" key="9">
    <source>
        <dbReference type="ARBA" id="ARBA00022741"/>
    </source>
</evidence>
<evidence type="ECO:0000259" key="21">
    <source>
        <dbReference type="SMART" id="SM00382"/>
    </source>
</evidence>
<dbReference type="Pfam" id="PF18198">
    <property type="entry name" value="AAA_lid_11"/>
    <property type="match status" value="1"/>
</dbReference>
<dbReference type="InterPro" id="IPR042222">
    <property type="entry name" value="Dynein_2_N"/>
</dbReference>
<feature type="coiled-coil region" evidence="20">
    <location>
        <begin position="3054"/>
        <end position="3130"/>
    </location>
</feature>
<dbReference type="GO" id="GO:0030030">
    <property type="term" value="P:cell projection organization"/>
    <property type="evidence" value="ECO:0007669"/>
    <property type="project" value="UniProtKB-KW"/>
</dbReference>
<dbReference type="GO" id="GO:0005524">
    <property type="term" value="F:ATP binding"/>
    <property type="evidence" value="ECO:0007669"/>
    <property type="project" value="UniProtKB-KW"/>
</dbReference>
<dbReference type="GO" id="GO:0008569">
    <property type="term" value="F:minus-end-directed microtubule motor activity"/>
    <property type="evidence" value="ECO:0007669"/>
    <property type="project" value="InterPro"/>
</dbReference>
<dbReference type="Gene3D" id="1.20.920.20">
    <property type="match status" value="1"/>
</dbReference>
<dbReference type="Pfam" id="PF22597">
    <property type="entry name" value="DYN_lid"/>
    <property type="match status" value="1"/>
</dbReference>
<keyword evidence="8" id="KW-0677">Repeat</keyword>
<feature type="coiled-coil region" evidence="20">
    <location>
        <begin position="2884"/>
        <end position="2925"/>
    </location>
</feature>
<dbReference type="Pfam" id="PF12781">
    <property type="entry name" value="AAA_9"/>
    <property type="match status" value="1"/>
</dbReference>
<dbReference type="Gene3D" id="1.10.8.1220">
    <property type="match status" value="1"/>
</dbReference>
<dbReference type="Gene3D" id="1.10.8.710">
    <property type="match status" value="1"/>
</dbReference>
<dbReference type="InterPro" id="IPR054354">
    <property type="entry name" value="DYNC2H1-like_lid"/>
</dbReference>
<name>T0R6A9_SAPDV</name>
<evidence type="ECO:0000256" key="6">
    <source>
        <dbReference type="ARBA" id="ARBA00022490"/>
    </source>
</evidence>
<dbReference type="InterPro" id="IPR042219">
    <property type="entry name" value="AAA_lid_11_sf"/>
</dbReference>
<sequence>MGRTDNDGDARRVYVLQLLASMWRDVDVDMGAIDGADALGAFLDDPACSMLEARLVDKAIQLTTNIVWDDTSNNATPARAVLLVKVLPTPLTAENLSTNVHVTSMTNSPVFSLFQSVHKIYTPLLLQGASGRLSQKLKDVLLELDAGLQTLVRDKGDDAGNSNNSTDNLFGIVTLQDEIAYWEATTSGRDRDRASKFSRSFDAIHSRYATLEALSFEEMGDLLDDTNNTLDDLWRADLEGSAQYPQARMVHIIGLVAQALHSFIIAQAGTVNVWRGPFHAVHTALSQSVALCEKWCGHVEQLTGTFWPSYDEHPWRGPALAEAFLPALGSRLREILRLRTTYEELLSLANEPLPPTAFDVFERVYPLHYNAYTVGAWKSAVAAFETILAPIEAQVGANLQERLSSVLSKPTTALRYLQQYKHLLTRPAIASLLASERDSLLGQLLAQLDQIESDFETRGPDEAPSGKNLSAKVNYIVWGKMLGNRVSHLVTLATTVLSDLPGFRGFQTAAETVLTKVKGMLTEHVRAWQDDVLESLRTSDLKLTGRLIEIDKSGNLTVNYSEFLVTLLRDVRTLVELSDGQPWVPPKILEVATEAEKYYRFGVTLKKVANFYNNMEAQIIDEQKPMLLDALMAFEGIVKRPGKLSTATTKTSKPKAIDVTWNNLEECEEYVGMLQQAADALSIENRKLRRAHDKIGDDLVLLMDVDLLRFPDKWKDRLDAIRAFLTSTIRKYEASLTKRWQLYWDHQLYKVLEAAYQIGLESLNENLPDVKVDVILPPKGRLALKPPIEDVRTNYYKAMKKFIGRPSIFKGFANPGVFAPMTDHNAAGIVHVYRNGEKLFAKLEAVLLEYDEWTCLTRSPDLDSVLESLLVDVGDWDSNLKALKLKRKECDKIPDLLKVDCVSVSLSPLKAGIDDHLTRLQDSLLQSLRKSITTHLKQVEEYLDTSMEKLNKRPHSIDEIGAAKGDWKTIDAQRSSFQALVATAEKKKTLLLNSTTGGSIDTTDVVSRLSQVPSKWENFEIALEAFNEMIEEQRESLKGELEAKVIECNVEIDKFGQRWFALKPVEISNWANDEVEKIYVALVDWRDQLNDISGRAKGLVDNCTTFQMTIPTFDGLGNIEADITKVETNWRLYKDYHAELDVLESQDWITFREKIFDLGDLGAKWAETLKSVERTSVVERILDHTGHLKRALPTLKLCRGDPFKEEHWTQLFRKLGIPKGVSLMQLNVGHFLGCLEVLEAQATLQFVKVLHARAQGEVTIRDALQELKAWTQTAELSLLEHDPNGKRICIIKDWKDTTLALGDNQSLLASLKESQFFKPFADQAAQYETKMALLDQGLSQLNVIQRKWVYLEPIFGKGALPSEQARFKRVDDEFRDIMRQVETDPKLFNLADDMLFPQLPERLATMVDQLERCQKALADFLEEKRSRFPRFYFIGDEDLLEILGQSQNPAVIQSHLKKLYQGIHRVEFSDSQDAISAMCSAAGEKVPLIAPVAVTSAVEEWLEALTEEMRRTLTVLVSKAASASSPDYAEYPSQVLCLAEQLRFNTQCEAAIKNGTVADLKHTLQETLRELTSLDLSNEPLMHLKVKALVLDLVHHIDICDQVAHVSSLSDWLWQKQLRFYLDKSGKVVIKMHDASFAYTYEYQGNAPKLVHTPLTDKCYLTLTQGMHMGFGGNPYGPAGTGKTESVKALGGQFGRQVLVFNCDEGIDFQSMGRIFIGLVKCGAWGCFDEFNRLKEDQLSAISQQIQLIQDAIKNHVRSIQLLSRHVDVDFNAGIFVTLNPAGKGYGGRSKLPDNLKALFRPVAMGRPDNNLIAEVILASEGFAEAKDIASKVVSLYTLSRQLLTPQQHYDWGLRALKAVLNTGGKLLQLAKKAAGTRLSPAAETEILIKAVRINTLSKLTFGDAQRFLALIGDVFPGIASSDIAGGDLEAAIRVVMAQKPFCCQVDDLQIRKMLQLKESLDQRMGCVVVGPSGSGKSTVWQVLQQAMIQCGQLVKTHIMNPKSMPRERLLGHMDLDTREWHDGVLTDAARKVVKEPEHVRSWIVCDGDVDPEWIESLNSVLDDNHLLTLPNGERINFGPNVNFVFETHDLRFASPATISRMGMIFLSDEDMDMKRLVTKWLAQQPDATNLGKWIDELFLLGLAEAAKYDKVVATTTVGSIMNGLSHVAGATTRSEFVCALIRGLGANLSLSHRATFAKAVFLFSNERPPDMSAPLDCYCVGSSFTAYETKRSVYGDSDVPISRQSVVQTMSMQRGLDVVKPWVERMEPFILVGPEGCGKNLLIRQAFLSLKGATLSVLHCNAQTTADHVIAKIAQCCSLFSTNSGRVYRPRDGDRLVLYLKDINLPKPDMYDTCMLIAFLQQLLTFQGFYDPNLEFLGVERVQIVASMNAATTVGRHMLSTRFTAVVRVASMDYPSGDELGAVYSTFLQGVDAPMLREPSTRDKLATSMVELYESVRSKFSVDDHRHYLFTPRDVTQWTFGLLRYDLEHEELLDVVAYEARRLFQDRLVDSENKAKFDSAMHTILKTQWRHNAKLQDVYFTSLGTKRVEDALIVPLRRMASEDFQAAIAQGIVLYEREEKDLHMLLFEEILDHIAVVDRALSELGGALLLIGSAGVGRRTATTLLAHMLGYKFFTPTITRHYNAATFKIDLKAVVQCAGIDGDHAVLYLEDHHFSEDAILELTNSLLSAGEVPGLYSHEELEPLLGPLKEKMLECTSGVYKTVYEFFVSRVQANLHLVLSMDACNDAFIRRCESNPALYTRCTIAWMGDWSQQSLKKVPEMLLSGSELLTDQVAKVQLLNMVHTIYSSVQLLGATPREYIALLTTWSDLFTEKSKQLLLDVTHLKSGLSKLEEASSTVDELSKSAVIKKRELGAAQVSADEAMDEIKRALDRASVNRREVEDLKKQLAKAEESTNARKREIEDELSEITPVLQSAKEAVGAIKSDNINEIRSLKMPPEPIHDVLSAVLMLLGIQDTSWNSMKKFLGNRGVKDDISNYDSRRITPEIAKAVTKLLKAKAASFEHENIYRVSVAAAPLAGWVKANMKYSVVLAKIEPLEADLAEAKRSLEASQQRLQSCEGELKAIDVKVDEMKSLFGEKTKEAEILRVGLERAEATLQKAQGLLGKLGGEQTRWSAQVKDLEQRVVELPLKLLMASGFTTFLGQCSEDKRATISRGWDAAMDSTTAFDYRKLLSSESEMLTWKSMSLPADNLSMENGLIVHYTKERCPFIIDPANAATGWLQAHLAKDATRPLSVVQSQEPRFVSLVEQAVRFGKTLAILEVDLVEPYLYPLIRKDLNHEGPRYVVRLGDKDVDYNDNFRLVLVTRNPDPDLPPDARAIVNVVNFTVTKSGLEGQLLGVTIQNEQPELESQKSELLKNEEEFKVQLASLEKQLLQALATSEGDILDNTTLIESLTRTKATSADIEDALRKSATKSEELDDQRAIYAPFAKDGARLFFLVKALHSVSHMYRFSLLSFIGLFKATLASKMDVSSIKERIARLSPVLETKVLMFVGRSLFKEHRPMFGLHLIHGTHPDAFEPNEWEYFVGDLMADAKKEAPLPEWAATDRRDAYTLFVETFPRLAANLKLDANDIWLRWSKATDCEVGFHAKVDKSLSPFQKVLLVQALRPDRLQSAIQNFICTILKVKTLTPPPLDFKDLATNEASSTTPVLLLTTAGADPSKELEEVATEMVGREHYFEVAMGGGQQEKALSLLRTTAENGEWLCLQNLHLVVAWLVVLEKELNALNPHRKFRLWCTTEAHDGFPLILLEQSLKVTYESPPGLKKNLLRTYATFALETGSSVPRMQLLFLLAFFHSLLQERRTYLPQGWTKFYEFSFGDLRAGFNVLDVAASATAVDWAAVHGLMENAIYGGRIDNPYDLRVLRVYLQMYFAPDVVAGKSPLCKGVKIPASDRRDDYVALIEHLPETDPPKLFGLPDNIERSVQRSASSAVIAQLRTLNNSAQASSKFDRDVWRVVLGPLIENWAKLTSSLHLDQASSAKVDAKPNASPVEAFVAMENAAATELAMYVNSGLMSIKKVIYGTGLLTPTIQTIAASLLLGIVPSDWSNRWEGSSDVVQVWLRALALRKRALAEWKEDCAKGSLLSRPLDLSEVLQPGTFLNALRQQAARTLQCSMDGMKLVSCWEQEKATGSIEWFALGGLLLQGASFEGGSLQEPSSDAQELVAVPTCYVAYTRDDDREPYAKDACIKVPLYYEISRERMLVEISLPISGDPAKWIISGVALFLGE</sequence>
<dbReference type="FunFam" id="3.40.50.300:FF:001685">
    <property type="entry name" value="Dynein heavy chain, putative"/>
    <property type="match status" value="1"/>
</dbReference>
<dbReference type="Gene3D" id="1.10.8.720">
    <property type="entry name" value="Region D6 of dynein motor"/>
    <property type="match status" value="1"/>
</dbReference>
<evidence type="ECO:0000256" key="15">
    <source>
        <dbReference type="ARBA" id="ARBA00023136"/>
    </source>
</evidence>
<dbReference type="InterPro" id="IPR043157">
    <property type="entry name" value="Dynein_AAA1S"/>
</dbReference>
<keyword evidence="11" id="KW-0067">ATP-binding</keyword>
<proteinExistence type="inferred from homology"/>
<dbReference type="InterPro" id="IPR024317">
    <property type="entry name" value="Dynein_heavy_chain_D4_dom"/>
</dbReference>
<dbReference type="Pfam" id="PF21264">
    <property type="entry name" value="DYNC2H1_AAA_dom"/>
    <property type="match status" value="1"/>
</dbReference>
<dbReference type="GO" id="GO:0030286">
    <property type="term" value="C:dynein complex"/>
    <property type="evidence" value="ECO:0007669"/>
    <property type="project" value="UniProtKB-KW"/>
</dbReference>
<dbReference type="InterPro" id="IPR049400">
    <property type="entry name" value="DYNC2H1_AAA_dom"/>
</dbReference>
<dbReference type="InterPro" id="IPR013594">
    <property type="entry name" value="Dynein_heavy_tail"/>
</dbReference>
<dbReference type="GO" id="GO:0005930">
    <property type="term" value="C:axoneme"/>
    <property type="evidence" value="ECO:0007669"/>
    <property type="project" value="UniProtKB-SubCell"/>
</dbReference>
<evidence type="ECO:0000256" key="17">
    <source>
        <dbReference type="ARBA" id="ARBA00023212"/>
    </source>
</evidence>
<dbReference type="Pfam" id="PF12774">
    <property type="entry name" value="AAA_6"/>
    <property type="match status" value="1"/>
</dbReference>
<dbReference type="SUPFAM" id="SSF52540">
    <property type="entry name" value="P-loop containing nucleoside triphosphate hydrolases"/>
    <property type="match status" value="4"/>
</dbReference>
<dbReference type="Pfam" id="PF12780">
    <property type="entry name" value="AAA_8"/>
    <property type="match status" value="1"/>
</dbReference>
<dbReference type="FunFam" id="1.10.8.720:FF:000003">
    <property type="entry name" value="Cytoplasmic dynein heavy chain 2"/>
    <property type="match status" value="1"/>
</dbReference>
<evidence type="ECO:0000256" key="20">
    <source>
        <dbReference type="SAM" id="Coils"/>
    </source>
</evidence>
<dbReference type="InParanoid" id="T0R6A9"/>
<dbReference type="InterPro" id="IPR043160">
    <property type="entry name" value="Dynein_C_barrel"/>
</dbReference>
<dbReference type="EMBL" id="JH767133">
    <property type="protein sequence ID" value="EQC41970.1"/>
    <property type="molecule type" value="Genomic_DNA"/>
</dbReference>
<evidence type="ECO:0000256" key="3">
    <source>
        <dbReference type="ARBA" id="ARBA00008887"/>
    </source>
</evidence>
<dbReference type="InterPro" id="IPR041228">
    <property type="entry name" value="Dynein_C"/>
</dbReference>
<keyword evidence="6" id="KW-0963">Cytoplasm</keyword>
<protein>
    <recommendedName>
        <fullName evidence="19">Cytoplasmic dynein 2 heavy chain 1</fullName>
    </recommendedName>
</protein>
<gene>
    <name evidence="22" type="ORF">SDRG_00819</name>
</gene>
<evidence type="ECO:0000256" key="19">
    <source>
        <dbReference type="ARBA" id="ARBA00023902"/>
    </source>
</evidence>
<dbReference type="Gene3D" id="3.40.50.300">
    <property type="entry name" value="P-loop containing nucleotide triphosphate hydrolases"/>
    <property type="match status" value="5"/>
</dbReference>
<accession>T0R6A9</accession>
<evidence type="ECO:0000256" key="16">
    <source>
        <dbReference type="ARBA" id="ARBA00023175"/>
    </source>
</evidence>
<dbReference type="Gene3D" id="3.10.490.20">
    <property type="match status" value="1"/>
</dbReference>
<dbReference type="Gene3D" id="1.20.1270.280">
    <property type="match status" value="1"/>
</dbReference>
<dbReference type="Pfam" id="PF25007">
    <property type="entry name" value="DYH2-5-8_CC"/>
    <property type="match status" value="1"/>
</dbReference>
<keyword evidence="13 20" id="KW-0175">Coiled coil</keyword>
<evidence type="ECO:0000313" key="22">
    <source>
        <dbReference type="EMBL" id="EQC41970.1"/>
    </source>
</evidence>
<dbReference type="InterPro" id="IPR056759">
    <property type="entry name" value="DYH2-5-8_CC"/>
</dbReference>
<dbReference type="FunFam" id="1.20.920.20:FF:000002">
    <property type="entry name" value="Cytoplasmic dynein 1 heavy chain"/>
    <property type="match status" value="1"/>
</dbReference>
<comment type="similarity">
    <text evidence="3">Belongs to the dynein heavy chain family.</text>
</comment>
<evidence type="ECO:0000313" key="23">
    <source>
        <dbReference type="Proteomes" id="UP000030762"/>
    </source>
</evidence>
<keyword evidence="9" id="KW-0547">Nucleotide-binding</keyword>
<dbReference type="InterPro" id="IPR035699">
    <property type="entry name" value="AAA_6"/>
</dbReference>
<dbReference type="PANTHER" id="PTHR45703:SF22">
    <property type="entry name" value="DYNEIN CYTOPLASMIC 2 HEAVY CHAIN 1"/>
    <property type="match status" value="1"/>
</dbReference>
<keyword evidence="23" id="KW-1185">Reference proteome</keyword>
<keyword evidence="10" id="KW-0970">Cilium biogenesis/degradation</keyword>
<dbReference type="InterPro" id="IPR041658">
    <property type="entry name" value="AAA_lid_11"/>
</dbReference>
<evidence type="ECO:0000256" key="10">
    <source>
        <dbReference type="ARBA" id="ARBA00022794"/>
    </source>
</evidence>
<dbReference type="Proteomes" id="UP000030762">
    <property type="component" value="Unassembled WGS sequence"/>
</dbReference>
<dbReference type="Gene3D" id="1.20.58.1120">
    <property type="match status" value="1"/>
</dbReference>
<keyword evidence="5" id="KW-1003">Cell membrane</keyword>
<dbReference type="FunFam" id="3.40.50.300:FF:000706">
    <property type="entry name" value="Cytoplasmic dynein 2 heavy chain 1"/>
    <property type="match status" value="1"/>
</dbReference>
<dbReference type="InterPro" id="IPR027417">
    <property type="entry name" value="P-loop_NTPase"/>
</dbReference>
<dbReference type="OrthoDB" id="10252139at2759"/>
<dbReference type="InterPro" id="IPR024743">
    <property type="entry name" value="Dynein_HC_stalk"/>
</dbReference>
<feature type="domain" description="AAA+ ATPase" evidence="21">
    <location>
        <begin position="1963"/>
        <end position="2118"/>
    </location>
</feature>
<dbReference type="InterPro" id="IPR003593">
    <property type="entry name" value="AAA+_ATPase"/>
</dbReference>
<keyword evidence="12" id="KW-0243">Dynein</keyword>
<evidence type="ECO:0000256" key="5">
    <source>
        <dbReference type="ARBA" id="ARBA00022475"/>
    </source>
</evidence>
<dbReference type="Pfam" id="PF12777">
    <property type="entry name" value="MT"/>
    <property type="match status" value="1"/>
</dbReference>
<dbReference type="InterPro" id="IPR004273">
    <property type="entry name" value="Dynein_heavy_D6_P-loop"/>
</dbReference>
<keyword evidence="7" id="KW-0493">Microtubule</keyword>
<dbReference type="VEuPathDB" id="FungiDB:SDRG_00819"/>
<dbReference type="PANTHER" id="PTHR45703">
    <property type="entry name" value="DYNEIN HEAVY CHAIN"/>
    <property type="match status" value="1"/>
</dbReference>
<organism evidence="22 23">
    <name type="scientific">Saprolegnia diclina (strain VS20)</name>
    <dbReference type="NCBI Taxonomy" id="1156394"/>
    <lineage>
        <taxon>Eukaryota</taxon>
        <taxon>Sar</taxon>
        <taxon>Stramenopiles</taxon>
        <taxon>Oomycota</taxon>
        <taxon>Saprolegniomycetes</taxon>
        <taxon>Saprolegniales</taxon>
        <taxon>Saprolegniaceae</taxon>
        <taxon>Saprolegnia</taxon>
    </lineage>
</organism>
<dbReference type="Pfam" id="PF12775">
    <property type="entry name" value="AAA_7"/>
    <property type="match status" value="1"/>
</dbReference>
<comment type="subcellular location">
    <subcellularLocation>
        <location evidence="1">Cell membrane</location>
        <topology evidence="1">Peripheral membrane protein</topology>
    </subcellularLocation>
    <subcellularLocation>
        <location evidence="2">Cytoplasm</location>
        <location evidence="2">Cytoskeleton</location>
        <location evidence="2">Cilium axoneme</location>
    </subcellularLocation>
</comment>
<keyword evidence="17" id="KW-0206">Cytoskeleton</keyword>
<reference evidence="22 23" key="1">
    <citation type="submission" date="2012-04" db="EMBL/GenBank/DDBJ databases">
        <title>The Genome Sequence of Saprolegnia declina VS20.</title>
        <authorList>
            <consortium name="The Broad Institute Genome Sequencing Platform"/>
            <person name="Russ C."/>
            <person name="Nusbaum C."/>
            <person name="Tyler B."/>
            <person name="van West P."/>
            <person name="Dieguez-Uribeondo J."/>
            <person name="de Bruijn I."/>
            <person name="Tripathy S."/>
            <person name="Jiang R."/>
            <person name="Young S.K."/>
            <person name="Zeng Q."/>
            <person name="Gargeya S."/>
            <person name="Fitzgerald M."/>
            <person name="Haas B."/>
            <person name="Abouelleil A."/>
            <person name="Alvarado L."/>
            <person name="Arachchi H.M."/>
            <person name="Berlin A."/>
            <person name="Chapman S.B."/>
            <person name="Goldberg J."/>
            <person name="Griggs A."/>
            <person name="Gujja S."/>
            <person name="Hansen M."/>
            <person name="Howarth C."/>
            <person name="Imamovic A."/>
            <person name="Larimer J."/>
            <person name="McCowen C."/>
            <person name="Montmayeur A."/>
            <person name="Murphy C."/>
            <person name="Neiman D."/>
            <person name="Pearson M."/>
            <person name="Priest M."/>
            <person name="Roberts A."/>
            <person name="Saif S."/>
            <person name="Shea T."/>
            <person name="Sisk P."/>
            <person name="Sykes S."/>
            <person name="Wortman J."/>
            <person name="Nusbaum C."/>
            <person name="Birren B."/>
        </authorList>
    </citation>
    <scope>NUCLEOTIDE SEQUENCE [LARGE SCALE GENOMIC DNA]</scope>
    <source>
        <strain evidence="22 23">VS20</strain>
    </source>
</reference>
<dbReference type="RefSeq" id="XP_008604539.1">
    <property type="nucleotide sequence ID" value="XM_008606317.1"/>
</dbReference>
<keyword evidence="18" id="KW-0966">Cell projection</keyword>
<dbReference type="GO" id="GO:0045505">
    <property type="term" value="F:dynein intermediate chain binding"/>
    <property type="evidence" value="ECO:0007669"/>
    <property type="project" value="InterPro"/>
</dbReference>
<evidence type="ECO:0000256" key="7">
    <source>
        <dbReference type="ARBA" id="ARBA00022701"/>
    </source>
</evidence>
<feature type="domain" description="AAA+ ATPase" evidence="21">
    <location>
        <begin position="2266"/>
        <end position="2414"/>
    </location>
</feature>
<dbReference type="InterPro" id="IPR042228">
    <property type="entry name" value="Dynein_linker_3"/>
</dbReference>
<dbReference type="GO" id="GO:0005886">
    <property type="term" value="C:plasma membrane"/>
    <property type="evidence" value="ECO:0007669"/>
    <property type="project" value="UniProtKB-SubCell"/>
</dbReference>
<dbReference type="GO" id="GO:0005874">
    <property type="term" value="C:microtubule"/>
    <property type="evidence" value="ECO:0007669"/>
    <property type="project" value="UniProtKB-KW"/>
</dbReference>
<dbReference type="eggNOG" id="KOG3595">
    <property type="taxonomic scope" value="Eukaryota"/>
</dbReference>
<dbReference type="Gene3D" id="1.20.140.100">
    <property type="entry name" value="Dynein heavy chain, N-terminal domain 2"/>
    <property type="match status" value="1"/>
</dbReference>
<dbReference type="Pfam" id="PF03028">
    <property type="entry name" value="Dynein_heavy"/>
    <property type="match status" value="1"/>
</dbReference>
<dbReference type="Pfam" id="PF08393">
    <property type="entry name" value="DHC_N2"/>
    <property type="match status" value="1"/>
</dbReference>
<dbReference type="STRING" id="1156394.T0R6A9"/>
<evidence type="ECO:0000256" key="1">
    <source>
        <dbReference type="ARBA" id="ARBA00004202"/>
    </source>
</evidence>
<dbReference type="Pfam" id="PF18199">
    <property type="entry name" value="Dynein_C"/>
    <property type="match status" value="1"/>
</dbReference>
<dbReference type="Gene3D" id="1.20.920.30">
    <property type="match status" value="1"/>
</dbReference>
<dbReference type="OMA" id="SHMYQFS"/>
<evidence type="ECO:0000256" key="18">
    <source>
        <dbReference type="ARBA" id="ARBA00023273"/>
    </source>
</evidence>
<keyword evidence="14" id="KW-0969">Cilium</keyword>
<dbReference type="FunFam" id="3.40.50.300:FF:000071">
    <property type="entry name" value="Cytoplasmic dynein heavy chain 1"/>
    <property type="match status" value="1"/>
</dbReference>
<dbReference type="Pfam" id="PF08385">
    <property type="entry name" value="DHC_N1"/>
    <property type="match status" value="1"/>
</dbReference>
<dbReference type="GO" id="GO:0007018">
    <property type="term" value="P:microtubule-based movement"/>
    <property type="evidence" value="ECO:0007669"/>
    <property type="project" value="InterPro"/>
</dbReference>
<feature type="domain" description="AAA+ ATPase" evidence="21">
    <location>
        <begin position="1672"/>
        <end position="1809"/>
    </location>
</feature>
<evidence type="ECO:0000256" key="13">
    <source>
        <dbReference type="ARBA" id="ARBA00023054"/>
    </source>
</evidence>
<evidence type="ECO:0000256" key="4">
    <source>
        <dbReference type="ARBA" id="ARBA00022473"/>
    </source>
</evidence>
<dbReference type="Gene3D" id="3.20.180.20">
    <property type="entry name" value="Dynein heavy chain, N-terminal domain 2"/>
    <property type="match status" value="1"/>
</dbReference>
<keyword evidence="15" id="KW-0472">Membrane</keyword>
<evidence type="ECO:0000256" key="14">
    <source>
        <dbReference type="ARBA" id="ARBA00023069"/>
    </source>
</evidence>
<dbReference type="Gene3D" id="6.10.140.1060">
    <property type="match status" value="1"/>
</dbReference>
<dbReference type="GO" id="GO:0051959">
    <property type="term" value="F:dynein light intermediate chain binding"/>
    <property type="evidence" value="ECO:0007669"/>
    <property type="project" value="InterPro"/>
</dbReference>